<evidence type="ECO:0000313" key="1">
    <source>
        <dbReference type="EMBL" id="GAL25707.1"/>
    </source>
</evidence>
<accession>A0ABQ0JAB4</accession>
<dbReference type="GO" id="GO:0004834">
    <property type="term" value="F:tryptophan synthase activity"/>
    <property type="evidence" value="ECO:0007669"/>
    <property type="project" value="UniProtKB-EC"/>
</dbReference>
<dbReference type="Proteomes" id="UP000029223">
    <property type="component" value="Unassembled WGS sequence"/>
</dbReference>
<comment type="caution">
    <text evidence="1">The sequence shown here is derived from an EMBL/GenBank/DDBJ whole genome shotgun (WGS) entry which is preliminary data.</text>
</comment>
<organism evidence="1 2">
    <name type="scientific">Vibrio variabilis</name>
    <dbReference type="NCBI Taxonomy" id="990271"/>
    <lineage>
        <taxon>Bacteria</taxon>
        <taxon>Pseudomonadati</taxon>
        <taxon>Pseudomonadota</taxon>
        <taxon>Gammaproteobacteria</taxon>
        <taxon>Vibrionales</taxon>
        <taxon>Vibrionaceae</taxon>
        <taxon>Vibrio</taxon>
    </lineage>
</organism>
<name>A0ABQ0JAB4_9VIBR</name>
<keyword evidence="1" id="KW-0456">Lyase</keyword>
<proteinExistence type="predicted"/>
<dbReference type="EMBL" id="BBMS01000012">
    <property type="protein sequence ID" value="GAL25707.1"/>
    <property type="molecule type" value="Genomic_DNA"/>
</dbReference>
<sequence length="57" mass="6300">MSKLDAYFGEYGGQFVPQILVPALDQLEQASSTLKTTLSSAQSSWSYCKNTLVARLR</sequence>
<dbReference type="Gene3D" id="3.40.50.1100">
    <property type="match status" value="1"/>
</dbReference>
<dbReference type="InterPro" id="IPR036052">
    <property type="entry name" value="TrpB-like_PALP_sf"/>
</dbReference>
<protein>
    <submittedName>
        <fullName evidence="1">Tryptophan synthase beta chain</fullName>
        <ecNumber evidence="1">4.2.1.20</ecNumber>
    </submittedName>
</protein>
<evidence type="ECO:0000313" key="2">
    <source>
        <dbReference type="Proteomes" id="UP000029223"/>
    </source>
</evidence>
<keyword evidence="2" id="KW-1185">Reference proteome</keyword>
<gene>
    <name evidence="1" type="ORF">JCM19239_4194</name>
</gene>
<dbReference type="EC" id="4.2.1.20" evidence="1"/>
<reference evidence="2" key="1">
    <citation type="submission" date="2014-09" db="EMBL/GenBank/DDBJ databases">
        <title>Vibrio variabilis JCM 19239. (C206) whole genome shotgun sequence.</title>
        <authorList>
            <person name="Sawabe T."/>
            <person name="Meirelles P."/>
            <person name="Nakanishi M."/>
            <person name="Sayaka M."/>
            <person name="Hattori M."/>
            <person name="Ohkuma M."/>
        </authorList>
    </citation>
    <scope>NUCLEOTIDE SEQUENCE [LARGE SCALE GENOMIC DNA]</scope>
    <source>
        <strain evidence="2">JCM 19239</strain>
    </source>
</reference>